<dbReference type="InterPro" id="IPR020057">
    <property type="entry name" value="Ribosomal_bL25_b-dom"/>
</dbReference>
<evidence type="ECO:0000256" key="3">
    <source>
        <dbReference type="ARBA" id="ARBA00022980"/>
    </source>
</evidence>
<dbReference type="Pfam" id="PF14693">
    <property type="entry name" value="Ribosomal_TL5_C"/>
    <property type="match status" value="1"/>
</dbReference>
<comment type="similarity">
    <text evidence="5">Belongs to the bacterial ribosomal protein bL25 family. CTC subfamily.</text>
</comment>
<name>A0A4P7NXR9_9GAMM</name>
<dbReference type="InterPro" id="IPR037121">
    <property type="entry name" value="Ribosomal_bL25_C"/>
</dbReference>
<dbReference type="Proteomes" id="UP000296201">
    <property type="component" value="Chromosome"/>
</dbReference>
<keyword evidence="2 5" id="KW-0694">RNA-binding</keyword>
<keyword evidence="3 5" id="KW-0689">Ribosomal protein</keyword>
<evidence type="ECO:0000313" key="9">
    <source>
        <dbReference type="Proteomes" id="UP000296201"/>
    </source>
</evidence>
<evidence type="ECO:0000256" key="2">
    <source>
        <dbReference type="ARBA" id="ARBA00022884"/>
    </source>
</evidence>
<evidence type="ECO:0000256" key="4">
    <source>
        <dbReference type="ARBA" id="ARBA00023274"/>
    </source>
</evidence>
<dbReference type="InterPro" id="IPR001021">
    <property type="entry name" value="Ribosomal_bL25_long"/>
</dbReference>
<dbReference type="SUPFAM" id="SSF50715">
    <property type="entry name" value="Ribosomal protein L25-like"/>
    <property type="match status" value="1"/>
</dbReference>
<dbReference type="GO" id="GO:0006412">
    <property type="term" value="P:translation"/>
    <property type="evidence" value="ECO:0007669"/>
    <property type="project" value="UniProtKB-UniRule"/>
</dbReference>
<comment type="subunit">
    <text evidence="5">Part of the 50S ribosomal subunit; part of the 5S rRNA/L5/L18/L25 subcomplex. Contacts the 5S rRNA. Binds to the 5S rRNA independently of L5 and L18.</text>
</comment>
<keyword evidence="1 5" id="KW-0699">rRNA-binding</keyword>
<evidence type="ECO:0000256" key="1">
    <source>
        <dbReference type="ARBA" id="ARBA00022730"/>
    </source>
</evidence>
<sequence>MSQVWTAELRTEEGKGASRRLRHAGKVPAIIYGGDVDAKSIALKSNQIERALKLDVDLYNTVLTLEGAGDAENCIIKDLQRHPATGFITHIDFQRASDKAVITKRVPLKFKGKESSPGVKMGGLMSFMQTTVEVSCLAKDLPTAIDVDVSELEAGTNLRLSQLTLPEGVKLTALTHGNTDYDQAVVGISKVKR</sequence>
<dbReference type="PANTHER" id="PTHR33284:SF1">
    <property type="entry name" value="RIBOSOMAL PROTEIN L25_GLN-TRNA SYNTHETASE, ANTI-CODON-BINDING DOMAIN-CONTAINING PROTEIN"/>
    <property type="match status" value="1"/>
</dbReference>
<keyword evidence="9" id="KW-1185">Reference proteome</keyword>
<feature type="domain" description="Large ribosomal subunit protein bL25 beta" evidence="7">
    <location>
        <begin position="102"/>
        <end position="190"/>
    </location>
</feature>
<dbReference type="EMBL" id="CP032096">
    <property type="protein sequence ID" value="QBZ82358.1"/>
    <property type="molecule type" value="Genomic_DNA"/>
</dbReference>
<dbReference type="GO" id="GO:0022625">
    <property type="term" value="C:cytosolic large ribosomal subunit"/>
    <property type="evidence" value="ECO:0007669"/>
    <property type="project" value="TreeGrafter"/>
</dbReference>
<dbReference type="NCBIfam" id="NF004612">
    <property type="entry name" value="PRK05943.1"/>
    <property type="match status" value="1"/>
</dbReference>
<dbReference type="Gene3D" id="2.40.240.10">
    <property type="entry name" value="Ribosomal Protein L25, Chain P"/>
    <property type="match status" value="1"/>
</dbReference>
<protein>
    <recommendedName>
        <fullName evidence="5">Large ribosomal subunit protein bL25</fullName>
    </recommendedName>
    <alternativeName>
        <fullName evidence="5">General stress protein CTC</fullName>
    </alternativeName>
</protein>
<organism evidence="8 9">
    <name type="scientific">Hydrogenovibrio crunogenus</name>
    <dbReference type="NCBI Taxonomy" id="39765"/>
    <lineage>
        <taxon>Bacteria</taxon>
        <taxon>Pseudomonadati</taxon>
        <taxon>Pseudomonadota</taxon>
        <taxon>Gammaproteobacteria</taxon>
        <taxon>Thiotrichales</taxon>
        <taxon>Piscirickettsiaceae</taxon>
        <taxon>Hydrogenovibrio</taxon>
    </lineage>
</organism>
<evidence type="ECO:0000256" key="5">
    <source>
        <dbReference type="HAMAP-Rule" id="MF_01334"/>
    </source>
</evidence>
<dbReference type="InterPro" id="IPR011035">
    <property type="entry name" value="Ribosomal_bL25/Gln-tRNA_synth"/>
</dbReference>
<keyword evidence="4 5" id="KW-0687">Ribonucleoprotein</keyword>
<dbReference type="Gene3D" id="2.170.120.20">
    <property type="entry name" value="Ribosomal protein L25, beta domain"/>
    <property type="match status" value="1"/>
</dbReference>
<dbReference type="NCBIfam" id="NF004130">
    <property type="entry name" value="PRK05618.1-5"/>
    <property type="match status" value="1"/>
</dbReference>
<dbReference type="GO" id="GO:0008097">
    <property type="term" value="F:5S rRNA binding"/>
    <property type="evidence" value="ECO:0007669"/>
    <property type="project" value="InterPro"/>
</dbReference>
<dbReference type="InterPro" id="IPR020056">
    <property type="entry name" value="Rbsml_bL25/Gln-tRNA_synth_N"/>
</dbReference>
<dbReference type="HAMAP" id="MF_01334">
    <property type="entry name" value="Ribosomal_bL25_CTC"/>
    <property type="match status" value="1"/>
</dbReference>
<dbReference type="InterPro" id="IPR029751">
    <property type="entry name" value="Ribosomal_L25_dom"/>
</dbReference>
<evidence type="ECO:0000313" key="8">
    <source>
        <dbReference type="EMBL" id="QBZ82358.1"/>
    </source>
</evidence>
<dbReference type="Pfam" id="PF01386">
    <property type="entry name" value="Ribosomal_L25p"/>
    <property type="match status" value="1"/>
</dbReference>
<dbReference type="InterPro" id="IPR020930">
    <property type="entry name" value="Ribosomal_uL5_bac-type"/>
</dbReference>
<accession>A0A4P7NXR9</accession>
<dbReference type="GO" id="GO:0003735">
    <property type="term" value="F:structural constituent of ribosome"/>
    <property type="evidence" value="ECO:0007669"/>
    <property type="project" value="InterPro"/>
</dbReference>
<evidence type="ECO:0000259" key="7">
    <source>
        <dbReference type="Pfam" id="PF14693"/>
    </source>
</evidence>
<feature type="domain" description="Large ribosomal subunit protein bL25 L25" evidence="6">
    <location>
        <begin position="7"/>
        <end position="93"/>
    </location>
</feature>
<dbReference type="AlphaFoldDB" id="A0A4P7NXR9"/>
<dbReference type="NCBIfam" id="TIGR00731">
    <property type="entry name" value="bL25_bact_ctc"/>
    <property type="match status" value="1"/>
</dbReference>
<proteinExistence type="inferred from homology"/>
<dbReference type="PANTHER" id="PTHR33284">
    <property type="entry name" value="RIBOSOMAL PROTEIN L25/GLN-TRNA SYNTHETASE, ANTI-CODON-BINDING DOMAIN-CONTAINING PROTEIN"/>
    <property type="match status" value="1"/>
</dbReference>
<dbReference type="OrthoDB" id="9806411at2"/>
<gene>
    <name evidence="5 8" type="primary">rplY</name>
    <name evidence="5" type="synonym">ctc</name>
    <name evidence="8" type="ORF">GHNINEIG_00387</name>
</gene>
<comment type="function">
    <text evidence="5">This is one of the proteins that binds to the 5S RNA in the ribosome where it forms part of the central protuberance.</text>
</comment>
<dbReference type="CDD" id="cd00495">
    <property type="entry name" value="Ribosomal_L25_TL5_CTC"/>
    <property type="match status" value="1"/>
</dbReference>
<evidence type="ECO:0000259" key="6">
    <source>
        <dbReference type="Pfam" id="PF01386"/>
    </source>
</evidence>
<dbReference type="RefSeq" id="WP_135795075.1">
    <property type="nucleotide sequence ID" value="NZ_CP032096.1"/>
</dbReference>
<reference evidence="8 9" key="1">
    <citation type="submission" date="2018-08" db="EMBL/GenBank/DDBJ databases">
        <title>Horizontal acquisition of hydrogen conversion ability and other habitat adaptations in Hydrogenovibrio crunogenus strains.</title>
        <authorList>
            <person name="Gonnella G."/>
            <person name="Adam N."/>
            <person name="Perner M."/>
        </authorList>
    </citation>
    <scope>NUCLEOTIDE SEQUENCE [LARGE SCALE GENOMIC DNA]</scope>
    <source>
        <strain evidence="8 9">SP-41</strain>
    </source>
</reference>